<dbReference type="Proteomes" id="UP000013569">
    <property type="component" value="Unassembled WGS sequence"/>
</dbReference>
<evidence type="ECO:0000313" key="2">
    <source>
        <dbReference type="Proteomes" id="UP000013569"/>
    </source>
</evidence>
<organism evidence="1 2">
    <name type="scientific">Gordonia terrae C-6</name>
    <dbReference type="NCBI Taxonomy" id="1316928"/>
    <lineage>
        <taxon>Bacteria</taxon>
        <taxon>Bacillati</taxon>
        <taxon>Actinomycetota</taxon>
        <taxon>Actinomycetes</taxon>
        <taxon>Mycobacteriales</taxon>
        <taxon>Gordoniaceae</taxon>
        <taxon>Gordonia</taxon>
    </lineage>
</organism>
<reference evidence="1 2" key="1">
    <citation type="journal article" date="2013" name="Genome Announc.">
        <title>Draft Genome Sequence of a Benzothiophene-Desulfurizing Bacterium, Gordona terrae Strain C-6.</title>
        <authorList>
            <person name="Wang W."/>
            <person name="Ma T."/>
            <person name="Ren Y."/>
            <person name="Li G."/>
        </authorList>
    </citation>
    <scope>NUCLEOTIDE SEQUENCE [LARGE SCALE GENOMIC DNA]</scope>
    <source>
        <strain evidence="1 2">C-6</strain>
    </source>
</reference>
<dbReference type="SUPFAM" id="SSF53474">
    <property type="entry name" value="alpha/beta-Hydrolases"/>
    <property type="match status" value="1"/>
</dbReference>
<evidence type="ECO:0000313" key="1">
    <source>
        <dbReference type="EMBL" id="EON32023.1"/>
    </source>
</evidence>
<dbReference type="AlphaFoldDB" id="R7Y7L4"/>
<name>R7Y7L4_9ACTN</name>
<dbReference type="InterPro" id="IPR029058">
    <property type="entry name" value="AB_hydrolase_fold"/>
</dbReference>
<gene>
    <name evidence="1" type="ORF">GTC6_14509</name>
</gene>
<comment type="caution">
    <text evidence="1">The sequence shown here is derived from an EMBL/GenBank/DDBJ whole genome shotgun (WGS) entry which is preliminary data.</text>
</comment>
<dbReference type="Gene3D" id="3.40.50.1820">
    <property type="entry name" value="alpha/beta hydrolase"/>
    <property type="match status" value="1"/>
</dbReference>
<dbReference type="PATRIC" id="fig|1316928.3.peg.2927"/>
<sequence length="230" mass="24089">MGHLDRLGRRIVTSRHRAVLVCGVAVDPPVWASTADALTAIGYDVTVPMRPRSGCLDTEVEFLAPLCDGAVVFGVSGGATLGVELAARGVEMAVAFLHEPAAGSLAPGLLDPVVEAFRERGVQGFGQTLYGPGWGATMTTADEASVARELAMFRSFEPRPPVAEVSPVTLTVGERSPAARYASVDAVAALCGFDRRVLPGTAHAAHLDNAFGSLISDLRHRSDQHHPAQG</sequence>
<evidence type="ECO:0008006" key="3">
    <source>
        <dbReference type="Google" id="ProtNLM"/>
    </source>
</evidence>
<protein>
    <recommendedName>
        <fullName evidence="3">AB hydrolase-1 domain-containing protein</fullName>
    </recommendedName>
</protein>
<proteinExistence type="predicted"/>
<accession>R7Y7L4</accession>
<dbReference type="EMBL" id="AQPW01000017">
    <property type="protein sequence ID" value="EON32023.1"/>
    <property type="molecule type" value="Genomic_DNA"/>
</dbReference>